<dbReference type="InterPro" id="IPR018657">
    <property type="entry name" value="LarA-like_N"/>
</dbReference>
<dbReference type="AlphaFoldDB" id="A0A6L5YCC1"/>
<dbReference type="InterPro" id="IPR048068">
    <property type="entry name" value="LarA-like"/>
</dbReference>
<evidence type="ECO:0000259" key="1">
    <source>
        <dbReference type="Pfam" id="PF09861"/>
    </source>
</evidence>
<evidence type="ECO:0000313" key="2">
    <source>
        <dbReference type="EMBL" id="MST55994.1"/>
    </source>
</evidence>
<dbReference type="PANTHER" id="PTHR33171">
    <property type="entry name" value="LAR_N DOMAIN-CONTAINING PROTEIN"/>
    <property type="match status" value="1"/>
</dbReference>
<proteinExistence type="predicted"/>
<dbReference type="PANTHER" id="PTHR33171:SF17">
    <property type="entry name" value="LARA-LIKE N-TERMINAL DOMAIN-CONTAINING PROTEIN"/>
    <property type="match status" value="1"/>
</dbReference>
<dbReference type="InterPro" id="IPR043166">
    <property type="entry name" value="LarA-like_C"/>
</dbReference>
<dbReference type="GO" id="GO:0050043">
    <property type="term" value="F:lactate racemase activity"/>
    <property type="evidence" value="ECO:0007669"/>
    <property type="project" value="InterPro"/>
</dbReference>
<sequence>MRQNFCRKESAMKTYEVKMGRGVQRWQSPYDYIVPQPRGRGLCGASCSVEEALDRPIGSPALEELAKGARRIAIVVPDVTRGWCRAPEMSAAVRKRLAVNKSAAVTWIVATGQHRAVEERDKDLVFGGAMMPGDRWLSHNCEEVVDTGLVTPLGTPVTLDPAFAAADLAVLVGGITFHDMAGFSGGRKMIMPGVSGRRSIVKNHNHCLKDGGLNPATDSGLLEHNPMAQDQRAYADLALRGKKCFILNTIADSVGEPAAWVAGDIWQAWETGCEASRSFASLWIPRRAARAVSSCGGFPLDLDLYQATKALFSPLSALEPKAPIVLVADLEDSLGPGDFEASLRSSLRDAPAFVRHMETAFTIPGYIALRTVLEMRGRPAALVTSRENVPFPGPVFRDMQSAERWLQEQSETGGLSVLVPSGNAVHVLAAE</sequence>
<dbReference type="Proteomes" id="UP000473699">
    <property type="component" value="Unassembled WGS sequence"/>
</dbReference>
<feature type="domain" description="LarA-like N-terminal" evidence="1">
    <location>
        <begin position="48"/>
        <end position="209"/>
    </location>
</feature>
<comment type="caution">
    <text evidence="2">The sequence shown here is derived from an EMBL/GenBank/DDBJ whole genome shotgun (WGS) entry which is preliminary data.</text>
</comment>
<dbReference type="Gene3D" id="3.90.226.30">
    <property type="match status" value="1"/>
</dbReference>
<accession>A0A6L5YCC1</accession>
<evidence type="ECO:0000313" key="3">
    <source>
        <dbReference type="Proteomes" id="UP000473699"/>
    </source>
</evidence>
<protein>
    <submittedName>
        <fullName evidence="2">DUF2088 domain-containing protein</fullName>
    </submittedName>
</protein>
<name>A0A6L5YCC1_9BACT</name>
<keyword evidence="3" id="KW-1185">Reference proteome</keyword>
<reference evidence="2 3" key="1">
    <citation type="submission" date="2019-08" db="EMBL/GenBank/DDBJ databases">
        <title>In-depth cultivation of the pig gut microbiome towards novel bacterial diversity and tailored functional studies.</title>
        <authorList>
            <person name="Wylensek D."/>
            <person name="Hitch T.C.A."/>
            <person name="Clavel T."/>
        </authorList>
    </citation>
    <scope>NUCLEOTIDE SEQUENCE [LARGE SCALE GENOMIC DNA]</scope>
    <source>
        <strain evidence="2 3">SM-530-WT-4B</strain>
    </source>
</reference>
<organism evidence="2 3">
    <name type="scientific">Pyramidobacter porci</name>
    <dbReference type="NCBI Taxonomy" id="2605789"/>
    <lineage>
        <taxon>Bacteria</taxon>
        <taxon>Thermotogati</taxon>
        <taxon>Synergistota</taxon>
        <taxon>Synergistia</taxon>
        <taxon>Synergistales</taxon>
        <taxon>Dethiosulfovibrionaceae</taxon>
        <taxon>Pyramidobacter</taxon>
    </lineage>
</organism>
<dbReference type="Gene3D" id="3.40.50.11440">
    <property type="match status" value="1"/>
</dbReference>
<dbReference type="Pfam" id="PF09861">
    <property type="entry name" value="Lar_N"/>
    <property type="match status" value="1"/>
</dbReference>
<dbReference type="EMBL" id="VUNH01000008">
    <property type="protein sequence ID" value="MST55994.1"/>
    <property type="molecule type" value="Genomic_DNA"/>
</dbReference>
<gene>
    <name evidence="2" type="ORF">FYJ74_08120</name>
</gene>